<evidence type="ECO:0000313" key="2">
    <source>
        <dbReference type="Proteomes" id="UP001303046"/>
    </source>
</evidence>
<dbReference type="EMBL" id="JAVFWL010000003">
    <property type="protein sequence ID" value="KAK6744195.1"/>
    <property type="molecule type" value="Genomic_DNA"/>
</dbReference>
<evidence type="ECO:0000313" key="1">
    <source>
        <dbReference type="EMBL" id="KAK6744195.1"/>
    </source>
</evidence>
<name>A0ABR1D361_NECAM</name>
<organism evidence="1 2">
    <name type="scientific">Necator americanus</name>
    <name type="common">Human hookworm</name>
    <dbReference type="NCBI Taxonomy" id="51031"/>
    <lineage>
        <taxon>Eukaryota</taxon>
        <taxon>Metazoa</taxon>
        <taxon>Ecdysozoa</taxon>
        <taxon>Nematoda</taxon>
        <taxon>Chromadorea</taxon>
        <taxon>Rhabditida</taxon>
        <taxon>Rhabditina</taxon>
        <taxon>Rhabditomorpha</taxon>
        <taxon>Strongyloidea</taxon>
        <taxon>Ancylostomatidae</taxon>
        <taxon>Bunostominae</taxon>
        <taxon>Necator</taxon>
    </lineage>
</organism>
<proteinExistence type="predicted"/>
<comment type="caution">
    <text evidence="1">The sequence shown here is derived from an EMBL/GenBank/DDBJ whole genome shotgun (WGS) entry which is preliminary data.</text>
</comment>
<protein>
    <submittedName>
        <fullName evidence="1">Uncharacterized protein</fullName>
    </submittedName>
</protein>
<keyword evidence="2" id="KW-1185">Reference proteome</keyword>
<dbReference type="Proteomes" id="UP001303046">
    <property type="component" value="Unassembled WGS sequence"/>
</dbReference>
<accession>A0ABR1D361</accession>
<gene>
    <name evidence="1" type="primary">Necator_chrIII.g11869</name>
    <name evidence="1" type="ORF">RB195_011103</name>
</gene>
<reference evidence="1 2" key="1">
    <citation type="submission" date="2023-08" db="EMBL/GenBank/DDBJ databases">
        <title>A Necator americanus chromosomal reference genome.</title>
        <authorList>
            <person name="Ilik V."/>
            <person name="Petrzelkova K.J."/>
            <person name="Pardy F."/>
            <person name="Fuh T."/>
            <person name="Niatou-Singa F.S."/>
            <person name="Gouil Q."/>
            <person name="Baker L."/>
            <person name="Ritchie M.E."/>
            <person name="Jex A.R."/>
            <person name="Gazzola D."/>
            <person name="Li H."/>
            <person name="Toshio Fujiwara R."/>
            <person name="Zhan B."/>
            <person name="Aroian R.V."/>
            <person name="Pafco B."/>
            <person name="Schwarz E.M."/>
        </authorList>
    </citation>
    <scope>NUCLEOTIDE SEQUENCE [LARGE SCALE GENOMIC DNA]</scope>
    <source>
        <strain evidence="1 2">Aroian</strain>
        <tissue evidence="1">Whole animal</tissue>
    </source>
</reference>
<sequence>MYSRGLQGIVPFVIVPRPARVGGSRERHRVTRIVWADSVQQFSALTRKKRFENNEMVDGAEAAFVEHDDMRRRMGGAFRGRRCIAAKRGGYGRDATESTCAGEETAACVSYG</sequence>